<dbReference type="Proteomes" id="UP000790377">
    <property type="component" value="Unassembled WGS sequence"/>
</dbReference>
<gene>
    <name evidence="1" type="ORF">BJ138DRAFT_1119735</name>
</gene>
<comment type="caution">
    <text evidence="1">The sequence shown here is derived from an EMBL/GenBank/DDBJ whole genome shotgun (WGS) entry which is preliminary data.</text>
</comment>
<dbReference type="EMBL" id="MU268610">
    <property type="protein sequence ID" value="KAH7904097.1"/>
    <property type="molecule type" value="Genomic_DNA"/>
</dbReference>
<reference evidence="1" key="1">
    <citation type="journal article" date="2021" name="New Phytol.">
        <title>Evolutionary innovations through gain and loss of genes in the ectomycorrhizal Boletales.</title>
        <authorList>
            <person name="Wu G."/>
            <person name="Miyauchi S."/>
            <person name="Morin E."/>
            <person name="Kuo A."/>
            <person name="Drula E."/>
            <person name="Varga T."/>
            <person name="Kohler A."/>
            <person name="Feng B."/>
            <person name="Cao Y."/>
            <person name="Lipzen A."/>
            <person name="Daum C."/>
            <person name="Hundley H."/>
            <person name="Pangilinan J."/>
            <person name="Johnson J."/>
            <person name="Barry K."/>
            <person name="LaButti K."/>
            <person name="Ng V."/>
            <person name="Ahrendt S."/>
            <person name="Min B."/>
            <person name="Choi I.G."/>
            <person name="Park H."/>
            <person name="Plett J.M."/>
            <person name="Magnuson J."/>
            <person name="Spatafora J.W."/>
            <person name="Nagy L.G."/>
            <person name="Henrissat B."/>
            <person name="Grigoriev I.V."/>
            <person name="Yang Z.L."/>
            <person name="Xu J."/>
            <person name="Martin F.M."/>
        </authorList>
    </citation>
    <scope>NUCLEOTIDE SEQUENCE</scope>
    <source>
        <strain evidence="1">ATCC 28755</strain>
    </source>
</reference>
<evidence type="ECO:0000313" key="2">
    <source>
        <dbReference type="Proteomes" id="UP000790377"/>
    </source>
</evidence>
<organism evidence="1 2">
    <name type="scientific">Hygrophoropsis aurantiaca</name>
    <dbReference type="NCBI Taxonomy" id="72124"/>
    <lineage>
        <taxon>Eukaryota</taxon>
        <taxon>Fungi</taxon>
        <taxon>Dikarya</taxon>
        <taxon>Basidiomycota</taxon>
        <taxon>Agaricomycotina</taxon>
        <taxon>Agaricomycetes</taxon>
        <taxon>Agaricomycetidae</taxon>
        <taxon>Boletales</taxon>
        <taxon>Coniophorineae</taxon>
        <taxon>Hygrophoropsidaceae</taxon>
        <taxon>Hygrophoropsis</taxon>
    </lineage>
</organism>
<keyword evidence="2" id="KW-1185">Reference proteome</keyword>
<sequence length="83" mass="8324">MDFGDDPSGYPDHKPGGYKGPEACGTAKPTNVISSSYGMNEGGLSNSYAARQCIEYGKLGIMGVTVLYPSGDGGVGGIGGQCG</sequence>
<proteinExistence type="predicted"/>
<protein>
    <submittedName>
        <fullName evidence="1">Uncharacterized protein</fullName>
    </submittedName>
</protein>
<name>A0ACB7ZTT1_9AGAM</name>
<evidence type="ECO:0000313" key="1">
    <source>
        <dbReference type="EMBL" id="KAH7904097.1"/>
    </source>
</evidence>
<accession>A0ACB7ZTT1</accession>